<accession>A0A329MN73</accession>
<evidence type="ECO:0000256" key="1">
    <source>
        <dbReference type="SAM" id="MobiDB-lite"/>
    </source>
</evidence>
<dbReference type="EMBL" id="QMFB01000009">
    <property type="protein sequence ID" value="RAV20173.1"/>
    <property type="molecule type" value="Genomic_DNA"/>
</dbReference>
<dbReference type="OrthoDB" id="6206554at2"/>
<feature type="transmembrane region" description="Helical" evidence="2">
    <location>
        <begin position="84"/>
        <end position="103"/>
    </location>
</feature>
<dbReference type="Gene3D" id="3.40.50.410">
    <property type="entry name" value="von Willebrand factor, type A domain"/>
    <property type="match status" value="1"/>
</dbReference>
<protein>
    <submittedName>
        <fullName evidence="4">VWA domain-containing protein</fullName>
    </submittedName>
</protein>
<feature type="transmembrane region" description="Helical" evidence="2">
    <location>
        <begin position="309"/>
        <end position="330"/>
    </location>
</feature>
<gene>
    <name evidence="4" type="ORF">DQG23_17050</name>
</gene>
<dbReference type="SUPFAM" id="SSF53300">
    <property type="entry name" value="vWA-like"/>
    <property type="match status" value="1"/>
</dbReference>
<dbReference type="PANTHER" id="PTHR10579:SF43">
    <property type="entry name" value="ZINC FINGER (C3HC4-TYPE RING FINGER) FAMILY PROTEIN"/>
    <property type="match status" value="1"/>
</dbReference>
<dbReference type="InterPro" id="IPR036465">
    <property type="entry name" value="vWFA_dom_sf"/>
</dbReference>
<dbReference type="AlphaFoldDB" id="A0A329MN73"/>
<evidence type="ECO:0000256" key="2">
    <source>
        <dbReference type="SAM" id="Phobius"/>
    </source>
</evidence>
<dbReference type="PROSITE" id="PS50234">
    <property type="entry name" value="VWFA"/>
    <property type="match status" value="1"/>
</dbReference>
<dbReference type="Pfam" id="PF00092">
    <property type="entry name" value="VWA"/>
    <property type="match status" value="1"/>
</dbReference>
<dbReference type="RefSeq" id="WP_113032070.1">
    <property type="nucleotide sequence ID" value="NZ_QMFB01000009.1"/>
</dbReference>
<dbReference type="CDD" id="cd00198">
    <property type="entry name" value="vWFA"/>
    <property type="match status" value="1"/>
</dbReference>
<dbReference type="PANTHER" id="PTHR10579">
    <property type="entry name" value="CALCIUM-ACTIVATED CHLORIDE CHANNEL REGULATOR"/>
    <property type="match status" value="1"/>
</dbReference>
<evidence type="ECO:0000259" key="3">
    <source>
        <dbReference type="PROSITE" id="PS50234"/>
    </source>
</evidence>
<keyword evidence="2" id="KW-0472">Membrane</keyword>
<keyword evidence="2" id="KW-1133">Transmembrane helix</keyword>
<feature type="region of interest" description="Disordered" evidence="1">
    <location>
        <begin position="399"/>
        <end position="425"/>
    </location>
</feature>
<feature type="transmembrane region" description="Helical" evidence="2">
    <location>
        <begin position="39"/>
        <end position="63"/>
    </location>
</feature>
<reference evidence="4 5" key="1">
    <citation type="journal article" date="2009" name="Int. J. Syst. Evol. Microbiol.">
        <title>Paenibacillus contaminans sp. nov., isolated from a contaminated laboratory plate.</title>
        <authorList>
            <person name="Chou J.H."/>
            <person name="Lee J.H."/>
            <person name="Lin M.C."/>
            <person name="Chang P.S."/>
            <person name="Arun A.B."/>
            <person name="Young C.C."/>
            <person name="Chen W.M."/>
        </authorList>
    </citation>
    <scope>NUCLEOTIDE SEQUENCE [LARGE SCALE GENOMIC DNA]</scope>
    <source>
        <strain evidence="4 5">CKOBP-6</strain>
    </source>
</reference>
<evidence type="ECO:0000313" key="4">
    <source>
        <dbReference type="EMBL" id="RAV20173.1"/>
    </source>
</evidence>
<dbReference type="InterPro" id="IPR051266">
    <property type="entry name" value="CLCR"/>
</dbReference>
<comment type="caution">
    <text evidence="4">The sequence shown here is derived from an EMBL/GenBank/DDBJ whole genome shotgun (WGS) entry which is preliminary data.</text>
</comment>
<evidence type="ECO:0000313" key="5">
    <source>
        <dbReference type="Proteomes" id="UP000250369"/>
    </source>
</evidence>
<organism evidence="4 5">
    <name type="scientific">Paenibacillus contaminans</name>
    <dbReference type="NCBI Taxonomy" id="450362"/>
    <lineage>
        <taxon>Bacteria</taxon>
        <taxon>Bacillati</taxon>
        <taxon>Bacillota</taxon>
        <taxon>Bacilli</taxon>
        <taxon>Bacillales</taxon>
        <taxon>Paenibacillaceae</taxon>
        <taxon>Paenibacillus</taxon>
    </lineage>
</organism>
<dbReference type="SMART" id="SM00327">
    <property type="entry name" value="VWA"/>
    <property type="match status" value="1"/>
</dbReference>
<feature type="transmembrane region" description="Helical" evidence="2">
    <location>
        <begin position="368"/>
        <end position="390"/>
    </location>
</feature>
<keyword evidence="5" id="KW-1185">Reference proteome</keyword>
<dbReference type="Proteomes" id="UP000250369">
    <property type="component" value="Unassembled WGS sequence"/>
</dbReference>
<dbReference type="InterPro" id="IPR002035">
    <property type="entry name" value="VWF_A"/>
</dbReference>
<feature type="domain" description="VWFA" evidence="3">
    <location>
        <begin position="115"/>
        <end position="285"/>
    </location>
</feature>
<proteinExistence type="predicted"/>
<feature type="transmembrane region" description="Helical" evidence="2">
    <location>
        <begin position="342"/>
        <end position="362"/>
    </location>
</feature>
<name>A0A329MN73_9BACL</name>
<sequence length="425" mass="46587">MMTRKINWLMVLFSLIGGTVGYGIGEFVLAEYESSLPNVVLMAIYFGQLAFFVSLFCLLAEIISPALNGKGWRQRYASTSWKMLVPSSLVLLFAAGALFQFLYGLNVGSFKRPENIVMAIDVSGSMDGNDPNRQSFQAATDLIQKMKKSNQAAVIAFDDQATVIQPLMRLQSQAVKDEITQKLNEYKRTGGGTEISRALAEVRKEIEADSGKRRSLVILISDGYSSMDVPAVTEPFRQEQIPIHTIGVSADAGGEALLRDIAGQTGGSYHRVDESSELTFIFDRIYEENQVRHLVGERTGSSQDSMLSALLRVVLIMGIGILFGLALGFLFDNRFLARNFSIGGAVAGLLAGLALEWGISGWPENSEWWRLLAALLLALVVTLFSAVIPIKEGGDAPRTMRSYSPLRRADSGFGSDKRDQINKGF</sequence>
<keyword evidence="2" id="KW-0812">Transmembrane</keyword>
<feature type="compositionally biased region" description="Basic and acidic residues" evidence="1">
    <location>
        <begin position="407"/>
        <end position="425"/>
    </location>
</feature>